<reference evidence="3" key="3">
    <citation type="submission" date="2015-06" db="UniProtKB">
        <authorList>
            <consortium name="EnsemblProtists"/>
        </authorList>
    </citation>
    <scope>IDENTIFICATION</scope>
</reference>
<dbReference type="GeneID" id="17299819"/>
<sequence length="296" mass="33875">MQKTHGQRVELSHRMTGNEAATDLSRPLDPAKHERQFSPPKNVEHPIYVTVRPCGVQDENKAESMQKHHVDEMIRRHKMLLQHLEYSKMVSADETEEHTAIIASLHMKLAELQETAEALSISRSDVQFTASSPISWSSVATSERESKKKISFSDEISDARSPDSDRTLKTTWESSPDQISPPALFTHDPFEHGLKQRTATQTFHSSRDRDTNESQSRSSIIYSHVCLDDILESQDPQEIEMQKILQEIEFLDKKLTAKNKSISAETSKTSQMQNRKRGGVPREFRDILTPRCKPWK</sequence>
<keyword evidence="4" id="KW-1185">Reference proteome</keyword>
<dbReference type="AlphaFoldDB" id="L1J3N3"/>
<evidence type="ECO:0000256" key="1">
    <source>
        <dbReference type="SAM" id="MobiDB-lite"/>
    </source>
</evidence>
<feature type="compositionally biased region" description="Polar residues" evidence="1">
    <location>
        <begin position="169"/>
        <end position="178"/>
    </location>
</feature>
<dbReference type="Proteomes" id="UP000011087">
    <property type="component" value="Unassembled WGS sequence"/>
</dbReference>
<dbReference type="PaxDb" id="55529-EKX43138"/>
<dbReference type="RefSeq" id="XP_005830118.1">
    <property type="nucleotide sequence ID" value="XM_005830061.1"/>
</dbReference>
<gene>
    <name evidence="2" type="ORF">GUITHDRAFT_140715</name>
</gene>
<evidence type="ECO:0000313" key="3">
    <source>
        <dbReference type="EnsemblProtists" id="EKX43138"/>
    </source>
</evidence>
<dbReference type="HOGENOM" id="CLU_941499_0_0_1"/>
<evidence type="ECO:0000313" key="2">
    <source>
        <dbReference type="EMBL" id="EKX43138.1"/>
    </source>
</evidence>
<evidence type="ECO:0000313" key="4">
    <source>
        <dbReference type="Proteomes" id="UP000011087"/>
    </source>
</evidence>
<protein>
    <submittedName>
        <fullName evidence="2 3">Uncharacterized protein</fullName>
    </submittedName>
</protein>
<accession>L1J3N3</accession>
<proteinExistence type="predicted"/>
<organism evidence="2">
    <name type="scientific">Guillardia theta (strain CCMP2712)</name>
    <name type="common">Cryptophyte</name>
    <dbReference type="NCBI Taxonomy" id="905079"/>
    <lineage>
        <taxon>Eukaryota</taxon>
        <taxon>Cryptophyceae</taxon>
        <taxon>Pyrenomonadales</taxon>
        <taxon>Geminigeraceae</taxon>
        <taxon>Guillardia</taxon>
    </lineage>
</organism>
<feature type="compositionally biased region" description="Basic and acidic residues" evidence="1">
    <location>
        <begin position="147"/>
        <end position="168"/>
    </location>
</feature>
<dbReference type="EnsemblProtists" id="EKX43138">
    <property type="protein sequence ID" value="EKX43138"/>
    <property type="gene ID" value="GUITHDRAFT_140715"/>
</dbReference>
<feature type="region of interest" description="Disordered" evidence="1">
    <location>
        <begin position="259"/>
        <end position="296"/>
    </location>
</feature>
<dbReference type="EMBL" id="JH993012">
    <property type="protein sequence ID" value="EKX43138.1"/>
    <property type="molecule type" value="Genomic_DNA"/>
</dbReference>
<feature type="compositionally biased region" description="Polar residues" evidence="1">
    <location>
        <begin position="259"/>
        <end position="273"/>
    </location>
</feature>
<dbReference type="KEGG" id="gtt:GUITHDRAFT_140715"/>
<feature type="region of interest" description="Disordered" evidence="1">
    <location>
        <begin position="1"/>
        <end position="40"/>
    </location>
</feature>
<feature type="region of interest" description="Disordered" evidence="1">
    <location>
        <begin position="147"/>
        <end position="189"/>
    </location>
</feature>
<name>L1J3N3_GUITC</name>
<reference evidence="4" key="2">
    <citation type="submission" date="2012-11" db="EMBL/GenBank/DDBJ databases">
        <authorList>
            <person name="Kuo A."/>
            <person name="Curtis B.A."/>
            <person name="Tanifuji G."/>
            <person name="Burki F."/>
            <person name="Gruber A."/>
            <person name="Irimia M."/>
            <person name="Maruyama S."/>
            <person name="Arias M.C."/>
            <person name="Ball S.G."/>
            <person name="Gile G.H."/>
            <person name="Hirakawa Y."/>
            <person name="Hopkins J.F."/>
            <person name="Rensing S.A."/>
            <person name="Schmutz J."/>
            <person name="Symeonidi A."/>
            <person name="Elias M."/>
            <person name="Eveleigh R.J."/>
            <person name="Herman E.K."/>
            <person name="Klute M.J."/>
            <person name="Nakayama T."/>
            <person name="Obornik M."/>
            <person name="Reyes-Prieto A."/>
            <person name="Armbrust E.V."/>
            <person name="Aves S.J."/>
            <person name="Beiko R.G."/>
            <person name="Coutinho P."/>
            <person name="Dacks J.B."/>
            <person name="Durnford D.G."/>
            <person name="Fast N.M."/>
            <person name="Green B.R."/>
            <person name="Grisdale C."/>
            <person name="Hempe F."/>
            <person name="Henrissat B."/>
            <person name="Hoppner M.P."/>
            <person name="Ishida K.-I."/>
            <person name="Kim E."/>
            <person name="Koreny L."/>
            <person name="Kroth P.G."/>
            <person name="Liu Y."/>
            <person name="Malik S.-B."/>
            <person name="Maier U.G."/>
            <person name="McRose D."/>
            <person name="Mock T."/>
            <person name="Neilson J.A."/>
            <person name="Onodera N.T."/>
            <person name="Poole A.M."/>
            <person name="Pritham E.J."/>
            <person name="Richards T.A."/>
            <person name="Rocap G."/>
            <person name="Roy S.W."/>
            <person name="Sarai C."/>
            <person name="Schaack S."/>
            <person name="Shirato S."/>
            <person name="Slamovits C.H."/>
            <person name="Spencer D.F."/>
            <person name="Suzuki S."/>
            <person name="Worden A.Z."/>
            <person name="Zauner S."/>
            <person name="Barry K."/>
            <person name="Bell C."/>
            <person name="Bharti A.K."/>
            <person name="Crow J.A."/>
            <person name="Grimwood J."/>
            <person name="Kramer R."/>
            <person name="Lindquist E."/>
            <person name="Lucas S."/>
            <person name="Salamov A."/>
            <person name="McFadden G.I."/>
            <person name="Lane C.E."/>
            <person name="Keeling P.J."/>
            <person name="Gray M.W."/>
            <person name="Grigoriev I.V."/>
            <person name="Archibald J.M."/>
        </authorList>
    </citation>
    <scope>NUCLEOTIDE SEQUENCE</scope>
    <source>
        <strain evidence="4">CCMP2712</strain>
    </source>
</reference>
<reference evidence="2 4" key="1">
    <citation type="journal article" date="2012" name="Nature">
        <title>Algal genomes reveal evolutionary mosaicism and the fate of nucleomorphs.</title>
        <authorList>
            <consortium name="DOE Joint Genome Institute"/>
            <person name="Curtis B.A."/>
            <person name="Tanifuji G."/>
            <person name="Burki F."/>
            <person name="Gruber A."/>
            <person name="Irimia M."/>
            <person name="Maruyama S."/>
            <person name="Arias M.C."/>
            <person name="Ball S.G."/>
            <person name="Gile G.H."/>
            <person name="Hirakawa Y."/>
            <person name="Hopkins J.F."/>
            <person name="Kuo A."/>
            <person name="Rensing S.A."/>
            <person name="Schmutz J."/>
            <person name="Symeonidi A."/>
            <person name="Elias M."/>
            <person name="Eveleigh R.J."/>
            <person name="Herman E.K."/>
            <person name="Klute M.J."/>
            <person name="Nakayama T."/>
            <person name="Obornik M."/>
            <person name="Reyes-Prieto A."/>
            <person name="Armbrust E.V."/>
            <person name="Aves S.J."/>
            <person name="Beiko R.G."/>
            <person name="Coutinho P."/>
            <person name="Dacks J.B."/>
            <person name="Durnford D.G."/>
            <person name="Fast N.M."/>
            <person name="Green B.R."/>
            <person name="Grisdale C.J."/>
            <person name="Hempel F."/>
            <person name="Henrissat B."/>
            <person name="Hoppner M.P."/>
            <person name="Ishida K."/>
            <person name="Kim E."/>
            <person name="Koreny L."/>
            <person name="Kroth P.G."/>
            <person name="Liu Y."/>
            <person name="Malik S.B."/>
            <person name="Maier U.G."/>
            <person name="McRose D."/>
            <person name="Mock T."/>
            <person name="Neilson J.A."/>
            <person name="Onodera N.T."/>
            <person name="Poole A.M."/>
            <person name="Pritham E.J."/>
            <person name="Richards T.A."/>
            <person name="Rocap G."/>
            <person name="Roy S.W."/>
            <person name="Sarai C."/>
            <person name="Schaack S."/>
            <person name="Shirato S."/>
            <person name="Slamovits C.H."/>
            <person name="Spencer D.F."/>
            <person name="Suzuki S."/>
            <person name="Worden A.Z."/>
            <person name="Zauner S."/>
            <person name="Barry K."/>
            <person name="Bell C."/>
            <person name="Bharti A.K."/>
            <person name="Crow J.A."/>
            <person name="Grimwood J."/>
            <person name="Kramer R."/>
            <person name="Lindquist E."/>
            <person name="Lucas S."/>
            <person name="Salamov A."/>
            <person name="McFadden G.I."/>
            <person name="Lane C.E."/>
            <person name="Keeling P.J."/>
            <person name="Gray M.W."/>
            <person name="Grigoriev I.V."/>
            <person name="Archibald J.M."/>
        </authorList>
    </citation>
    <scope>NUCLEOTIDE SEQUENCE</scope>
    <source>
        <strain evidence="2 4">CCMP2712</strain>
    </source>
</reference>